<keyword evidence="3" id="KW-1185">Reference proteome</keyword>
<dbReference type="AlphaFoldDB" id="A0A6L3VU59"/>
<dbReference type="Proteomes" id="UP000483004">
    <property type="component" value="Unassembled WGS sequence"/>
</dbReference>
<dbReference type="EMBL" id="WBMR01000081">
    <property type="protein sequence ID" value="KAB2376102.1"/>
    <property type="molecule type" value="Genomic_DNA"/>
</dbReference>
<comment type="caution">
    <text evidence="2">The sequence shown here is derived from an EMBL/GenBank/DDBJ whole genome shotgun (WGS) entry which is preliminary data.</text>
</comment>
<accession>A0A6L3VU59</accession>
<protein>
    <submittedName>
        <fullName evidence="2">Acyl carrier protein</fullName>
    </submittedName>
</protein>
<dbReference type="OrthoDB" id="4225030at2"/>
<dbReference type="Pfam" id="PF00550">
    <property type="entry name" value="PP-binding"/>
    <property type="match status" value="1"/>
</dbReference>
<feature type="domain" description="Carrier" evidence="1">
    <location>
        <begin position="12"/>
        <end position="92"/>
    </location>
</feature>
<evidence type="ECO:0000259" key="1">
    <source>
        <dbReference type="PROSITE" id="PS50075"/>
    </source>
</evidence>
<dbReference type="RefSeq" id="WP_151542651.1">
    <property type="nucleotide sequence ID" value="NZ_WBMR01000081.1"/>
</dbReference>
<dbReference type="Gene3D" id="1.10.1200.10">
    <property type="entry name" value="ACP-like"/>
    <property type="match status" value="1"/>
</dbReference>
<proteinExistence type="predicted"/>
<dbReference type="PROSITE" id="PS50075">
    <property type="entry name" value="CARRIER"/>
    <property type="match status" value="1"/>
</dbReference>
<organism evidence="2 3">
    <name type="scientific">Actinomadura montaniterrae</name>
    <dbReference type="NCBI Taxonomy" id="1803903"/>
    <lineage>
        <taxon>Bacteria</taxon>
        <taxon>Bacillati</taxon>
        <taxon>Actinomycetota</taxon>
        <taxon>Actinomycetes</taxon>
        <taxon>Streptosporangiales</taxon>
        <taxon>Thermomonosporaceae</taxon>
        <taxon>Actinomadura</taxon>
    </lineage>
</organism>
<dbReference type="InterPro" id="IPR036736">
    <property type="entry name" value="ACP-like_sf"/>
</dbReference>
<dbReference type="InterPro" id="IPR009081">
    <property type="entry name" value="PP-bd_ACP"/>
</dbReference>
<reference evidence="2 3" key="1">
    <citation type="submission" date="2019-09" db="EMBL/GenBank/DDBJ databases">
        <title>Actinomadura physcomitrii sp. nov., a novel actinomycete isolated from moss [Physcomitrium sphaericum (Ludw) Fuernr].</title>
        <authorList>
            <person name="Liu C."/>
            <person name="Zhuang X."/>
        </authorList>
    </citation>
    <scope>NUCLEOTIDE SEQUENCE [LARGE SCALE GENOMIC DNA]</scope>
    <source>
        <strain evidence="2 3">CYP1-1B</strain>
    </source>
</reference>
<evidence type="ECO:0000313" key="2">
    <source>
        <dbReference type="EMBL" id="KAB2376102.1"/>
    </source>
</evidence>
<gene>
    <name evidence="2" type="ORF">F9B16_25495</name>
</gene>
<sequence>MTANDRTAPSSGEVATAVKRMLIAESRLSMDPAELAGDEPLKGDVLNVSSLGFVGMFVRLEDELDVELPDDLFNGRTFTTVDDMVEVVAAAAGR</sequence>
<evidence type="ECO:0000313" key="3">
    <source>
        <dbReference type="Proteomes" id="UP000483004"/>
    </source>
</evidence>
<name>A0A6L3VU59_9ACTN</name>
<dbReference type="SUPFAM" id="SSF47336">
    <property type="entry name" value="ACP-like"/>
    <property type="match status" value="1"/>
</dbReference>